<dbReference type="GO" id="GO:0030798">
    <property type="term" value="F:trans-aconitate 2-methyltransferase activity"/>
    <property type="evidence" value="ECO:0007669"/>
    <property type="project" value="InterPro"/>
</dbReference>
<dbReference type="Proteomes" id="UP000034883">
    <property type="component" value="Chromosome"/>
</dbReference>
<name>A0A0F6YIB6_9BACT</name>
<dbReference type="PANTHER" id="PTHR43861:SF1">
    <property type="entry name" value="TRANS-ACONITATE 2-METHYLTRANSFERASE"/>
    <property type="match status" value="1"/>
</dbReference>
<dbReference type="EMBL" id="CP011125">
    <property type="protein sequence ID" value="AKF05713.1"/>
    <property type="molecule type" value="Genomic_DNA"/>
</dbReference>
<dbReference type="CDD" id="cd02440">
    <property type="entry name" value="AdoMet_MTases"/>
    <property type="match status" value="1"/>
</dbReference>
<keyword evidence="1" id="KW-0489">Methyltransferase</keyword>
<accession>A0A0F6YIB6</accession>
<dbReference type="GO" id="GO:0032259">
    <property type="term" value="P:methylation"/>
    <property type="evidence" value="ECO:0007669"/>
    <property type="project" value="UniProtKB-KW"/>
</dbReference>
<dbReference type="Gene3D" id="1.10.150.290">
    <property type="entry name" value="S-adenosyl-L-methionine-dependent methyltransferases"/>
    <property type="match status" value="1"/>
</dbReference>
<dbReference type="AlphaFoldDB" id="A0A0F6YIB6"/>
<proteinExistence type="predicted"/>
<dbReference type="InterPro" id="IPR023149">
    <property type="entry name" value="Trans_acon_MeTrfase_C"/>
</dbReference>
<reference evidence="1 2" key="1">
    <citation type="submission" date="2015-03" db="EMBL/GenBank/DDBJ databases">
        <title>Genome assembly of Sandaracinus amylolyticus DSM 53668.</title>
        <authorList>
            <person name="Sharma G."/>
            <person name="Subramanian S."/>
        </authorList>
    </citation>
    <scope>NUCLEOTIDE SEQUENCE [LARGE SCALE GENOMIC DNA]</scope>
    <source>
        <strain evidence="1 2">DSM 53668</strain>
    </source>
</reference>
<dbReference type="InterPro" id="IPR029063">
    <property type="entry name" value="SAM-dependent_MTases_sf"/>
</dbReference>
<dbReference type="SUPFAM" id="SSF53335">
    <property type="entry name" value="S-adenosyl-L-methionine-dependent methyltransferases"/>
    <property type="match status" value="1"/>
</dbReference>
<dbReference type="Gene3D" id="3.40.50.150">
    <property type="entry name" value="Vaccinia Virus protein VP39"/>
    <property type="match status" value="1"/>
</dbReference>
<dbReference type="RefSeq" id="WP_053238806.1">
    <property type="nucleotide sequence ID" value="NZ_CP011125.1"/>
</dbReference>
<protein>
    <submittedName>
        <fullName evidence="1">Trans-aconitate 2-methyltransferase</fullName>
    </submittedName>
</protein>
<gene>
    <name evidence="1" type="ORF">DB32_002862</name>
</gene>
<evidence type="ECO:0000313" key="2">
    <source>
        <dbReference type="Proteomes" id="UP000034883"/>
    </source>
</evidence>
<organism evidence="1 2">
    <name type="scientific">Sandaracinus amylolyticus</name>
    <dbReference type="NCBI Taxonomy" id="927083"/>
    <lineage>
        <taxon>Bacteria</taxon>
        <taxon>Pseudomonadati</taxon>
        <taxon>Myxococcota</taxon>
        <taxon>Polyangia</taxon>
        <taxon>Polyangiales</taxon>
        <taxon>Sandaracinaceae</taxon>
        <taxon>Sandaracinus</taxon>
    </lineage>
</organism>
<keyword evidence="2" id="KW-1185">Reference proteome</keyword>
<evidence type="ECO:0000313" key="1">
    <source>
        <dbReference type="EMBL" id="AKF05713.1"/>
    </source>
</evidence>
<sequence length="258" mass="28617">MTSEWRPDLYARFARERAQPFHDLLALVRPRAAMRAVDLGCGTGELTRVLHDTLAAATTLGIDSSETMLAKSAAHLAPGLSFARGSIESFTPDAPLDLIFSNAALHWVDDHPALLARLASFLAPGGQLAVQVPANERHPSHTVAAEVALEPPFRDALAGWTRVSPVLEIADYARALHTLGLVDVHVRRQVHPHVLDTRDAVADWTRGTLLTAYFARLPSELHAPFEARYRELLRARLPDERPFFFPFERVLFRAARSE</sequence>
<dbReference type="KEGG" id="samy:DB32_002862"/>
<dbReference type="OrthoDB" id="9795085at2"/>
<dbReference type="STRING" id="927083.DB32_002862"/>
<dbReference type="PANTHER" id="PTHR43861">
    <property type="entry name" value="TRANS-ACONITATE 2-METHYLTRANSFERASE-RELATED"/>
    <property type="match status" value="1"/>
</dbReference>
<dbReference type="Pfam" id="PF13489">
    <property type="entry name" value="Methyltransf_23"/>
    <property type="match status" value="1"/>
</dbReference>
<keyword evidence="1" id="KW-0808">Transferase</keyword>